<accession>A0A7W7V962</accession>
<dbReference type="PANTHER" id="PTHR42723">
    <property type="entry name" value="CHLOROPHYLL SYNTHASE"/>
    <property type="match status" value="1"/>
</dbReference>
<dbReference type="AlphaFoldDB" id="A0A7W7V962"/>
<keyword evidence="5" id="KW-0808">Transferase</keyword>
<dbReference type="PANTHER" id="PTHR42723:SF1">
    <property type="entry name" value="CHLOROPHYLL SYNTHASE, CHLOROPLASTIC"/>
    <property type="match status" value="1"/>
</dbReference>
<comment type="caution">
    <text evidence="5">The sequence shown here is derived from an EMBL/GenBank/DDBJ whole genome shotgun (WGS) entry which is preliminary data.</text>
</comment>
<evidence type="ECO:0000256" key="1">
    <source>
        <dbReference type="ARBA" id="ARBA00004141"/>
    </source>
</evidence>
<keyword evidence="3" id="KW-1133">Transmembrane helix</keyword>
<dbReference type="InterPro" id="IPR000537">
    <property type="entry name" value="UbiA_prenyltransferase"/>
</dbReference>
<evidence type="ECO:0000256" key="3">
    <source>
        <dbReference type="ARBA" id="ARBA00022989"/>
    </source>
</evidence>
<dbReference type="EC" id="2.5.1.39" evidence="5"/>
<dbReference type="GO" id="GO:0016020">
    <property type="term" value="C:membrane"/>
    <property type="evidence" value="ECO:0007669"/>
    <property type="project" value="UniProtKB-SubCell"/>
</dbReference>
<name>A0A7W7V962_9ACTN</name>
<dbReference type="Proteomes" id="UP000579523">
    <property type="component" value="Unassembled WGS sequence"/>
</dbReference>
<dbReference type="Gene3D" id="1.10.357.140">
    <property type="entry name" value="UbiA prenyltransferase"/>
    <property type="match status" value="1"/>
</dbReference>
<keyword evidence="6" id="KW-1185">Reference proteome</keyword>
<dbReference type="GO" id="GO:0008412">
    <property type="term" value="F:4-hydroxybenzoate polyprenyltransferase activity"/>
    <property type="evidence" value="ECO:0007669"/>
    <property type="project" value="UniProtKB-EC"/>
</dbReference>
<protein>
    <submittedName>
        <fullName evidence="5">4-hydroxybenzoate polyprenyltransferase</fullName>
        <ecNumber evidence="5">2.5.1.39</ecNumber>
    </submittedName>
</protein>
<gene>
    <name evidence="5" type="ORF">FHS37_005600</name>
</gene>
<evidence type="ECO:0000313" key="5">
    <source>
        <dbReference type="EMBL" id="MBB4901512.1"/>
    </source>
</evidence>
<evidence type="ECO:0000256" key="4">
    <source>
        <dbReference type="ARBA" id="ARBA00023136"/>
    </source>
</evidence>
<proteinExistence type="predicted"/>
<dbReference type="EMBL" id="JACHJI010000011">
    <property type="protein sequence ID" value="MBB4901512.1"/>
    <property type="molecule type" value="Genomic_DNA"/>
</dbReference>
<keyword evidence="2" id="KW-0812">Transmembrane</keyword>
<dbReference type="InterPro" id="IPR044878">
    <property type="entry name" value="UbiA_sf"/>
</dbReference>
<dbReference type="InterPro" id="IPR050475">
    <property type="entry name" value="Prenyltransferase_related"/>
</dbReference>
<keyword evidence="4" id="KW-0472">Membrane</keyword>
<dbReference type="CDD" id="cd13964">
    <property type="entry name" value="PT_UbiA_1"/>
    <property type="match status" value="1"/>
</dbReference>
<evidence type="ECO:0000256" key="2">
    <source>
        <dbReference type="ARBA" id="ARBA00022692"/>
    </source>
</evidence>
<evidence type="ECO:0000313" key="6">
    <source>
        <dbReference type="Proteomes" id="UP000579523"/>
    </source>
</evidence>
<comment type="subcellular location">
    <subcellularLocation>
        <location evidence="1">Membrane</location>
        <topology evidence="1">Multi-pass membrane protein</topology>
    </subcellularLocation>
</comment>
<organism evidence="5 6">
    <name type="scientific">Streptomyces griseomycini</name>
    <dbReference type="NCBI Taxonomy" id="66895"/>
    <lineage>
        <taxon>Bacteria</taxon>
        <taxon>Bacillati</taxon>
        <taxon>Actinomycetota</taxon>
        <taxon>Actinomycetes</taxon>
        <taxon>Kitasatosporales</taxon>
        <taxon>Streptomycetaceae</taxon>
        <taxon>Streptomyces</taxon>
    </lineage>
</organism>
<dbReference type="Pfam" id="PF01040">
    <property type="entry name" value="UbiA"/>
    <property type="match status" value="1"/>
</dbReference>
<sequence length="329" mass="33190">MARSPFPRTGSVGPAAWVELVRAPAALTVPGDVIAGAVSACRPLGRRVVGLAAASTCLYWAGMALNDYADRETDARERSHRPLPSGRVRPGTALTVAAACTAGGLGLAALSGGRRSLCTAVPLATLVWAYDLSLKSTPLGPAAMAGARALDVLLGATAPGGPGTEVPLRRALRPAALTAAHTGAVTVLSRREVEGAHPALPAAALTVTAAVTAAAAAPRAALRHATPHNATTPAPHPPRAARRPFFGTPAQGVSAVLAGLYGMVAGAAQYAAVRDPRPDRVQRAVRDGIHAMVPLQASSTARAGAVTAAVSVSALLPLARRLGRRVSVT</sequence>
<reference evidence="5 6" key="1">
    <citation type="submission" date="2020-08" db="EMBL/GenBank/DDBJ databases">
        <title>Genomic Encyclopedia of Type Strains, Phase III (KMG-III): the genomes of soil and plant-associated and newly described type strains.</title>
        <authorList>
            <person name="Whitman W."/>
        </authorList>
    </citation>
    <scope>NUCLEOTIDE SEQUENCE [LARGE SCALE GENOMIC DNA]</scope>
    <source>
        <strain evidence="5 6">CECT 3273</strain>
    </source>
</reference>
<dbReference type="NCBIfam" id="NF045897">
    <property type="entry name" value="SCO3242_trans"/>
    <property type="match status" value="1"/>
</dbReference>
<dbReference type="RefSeq" id="WP_229890214.1">
    <property type="nucleotide sequence ID" value="NZ_BMTK01000033.1"/>
</dbReference>